<dbReference type="EMBL" id="GL871205">
    <property type="protein sequence ID" value="EGC32219.1"/>
    <property type="molecule type" value="Genomic_DNA"/>
</dbReference>
<evidence type="ECO:0000313" key="1">
    <source>
        <dbReference type="EMBL" id="EGC32219.1"/>
    </source>
</evidence>
<dbReference type="PANTHER" id="PTHR32423">
    <property type="entry name" value="SAP DOMAIN-CONTAINING PROTEIN-RELATED"/>
    <property type="match status" value="1"/>
</dbReference>
<dbReference type="OMA" id="YCHNETI"/>
<dbReference type="KEGG" id="dpp:DICPUDRAFT_81942"/>
<dbReference type="PANTHER" id="PTHR32423:SF65">
    <property type="entry name" value="F-BOX DOMAIN-CONTAINING PROTEIN"/>
    <property type="match status" value="1"/>
</dbReference>
<keyword evidence="2" id="KW-1185">Reference proteome</keyword>
<dbReference type="AlphaFoldDB" id="F0ZV20"/>
<gene>
    <name evidence="1" type="ORF">DICPUDRAFT_81942</name>
</gene>
<reference evidence="2" key="1">
    <citation type="journal article" date="2011" name="Genome Biol.">
        <title>Comparative genomics of the social amoebae Dictyostelium discoideum and Dictyostelium purpureum.</title>
        <authorList>
            <consortium name="US DOE Joint Genome Institute (JGI-PGF)"/>
            <person name="Sucgang R."/>
            <person name="Kuo A."/>
            <person name="Tian X."/>
            <person name="Salerno W."/>
            <person name="Parikh A."/>
            <person name="Feasley C.L."/>
            <person name="Dalin E."/>
            <person name="Tu H."/>
            <person name="Huang E."/>
            <person name="Barry K."/>
            <person name="Lindquist E."/>
            <person name="Shapiro H."/>
            <person name="Bruce D."/>
            <person name="Schmutz J."/>
            <person name="Salamov A."/>
            <person name="Fey P."/>
            <person name="Gaudet P."/>
            <person name="Anjard C."/>
            <person name="Babu M.M."/>
            <person name="Basu S."/>
            <person name="Bushmanova Y."/>
            <person name="van der Wel H."/>
            <person name="Katoh-Kurasawa M."/>
            <person name="Dinh C."/>
            <person name="Coutinho P.M."/>
            <person name="Saito T."/>
            <person name="Elias M."/>
            <person name="Schaap P."/>
            <person name="Kay R.R."/>
            <person name="Henrissat B."/>
            <person name="Eichinger L."/>
            <person name="Rivero F."/>
            <person name="Putnam N.H."/>
            <person name="West C.M."/>
            <person name="Loomis W.F."/>
            <person name="Chisholm R.L."/>
            <person name="Shaulsky G."/>
            <person name="Strassmann J.E."/>
            <person name="Queller D.C."/>
            <person name="Kuspa A."/>
            <person name="Grigoriev I.V."/>
        </authorList>
    </citation>
    <scope>NUCLEOTIDE SEQUENCE [LARGE SCALE GENOMIC DNA]</scope>
    <source>
        <strain evidence="2">QSDP1</strain>
    </source>
</reference>
<evidence type="ECO:0000313" key="2">
    <source>
        <dbReference type="Proteomes" id="UP000001064"/>
    </source>
</evidence>
<protein>
    <submittedName>
        <fullName evidence="1">Uncharacterized protein</fullName>
    </submittedName>
</protein>
<dbReference type="Proteomes" id="UP000001064">
    <property type="component" value="Unassembled WGS sequence"/>
</dbReference>
<dbReference type="InParanoid" id="F0ZV20"/>
<sequence>MILPNYLFQRIIDYIITYIYKIKPKNLQITNNTNIKYCHNETICLSLVNKLTFEWVSIYLSVVLNFKNYNLLKPLIGNNSFKLIKEKNKIVKIYKSLSEYKKCNNKNSFKKVLIKCNNEEANQLLFKSTEEYPSNTLFDLKFLFYLGGPFYWEEIDEAKLSDINKRLKINAITILGQQSNRTPETLEKIKKINPKKIKFTSRHYQSLVCAHPDISTLFQSPTLKSLKYKSDYVDPCKLTKIDNENTNLKSLSVEFDIIHLVQQFNKKNHQLKQEWDSMTHHLSNNKTLKSFLLSTYFSWVGGFSFDDLEGKGKLNFSLLLKGIKTILTSPSTRIETLKICFFNNFVEDPAFTESLVENKTIKNLYIRATSLDSIFENVLPYNNTIRNIVIANCDITEKILKTITTINVYSITFISSRDKTNKILNLFSKNLIFNHIKEINFVTNIDSQDEKFNFKPVNVLVNYYYKKETLNKKL</sequence>
<dbReference type="VEuPathDB" id="AmoebaDB:DICPUDRAFT_81942"/>
<name>F0ZV20_DICPU</name>
<dbReference type="eggNOG" id="ENOG502RI9W">
    <property type="taxonomic scope" value="Eukaryota"/>
</dbReference>
<dbReference type="RefSeq" id="XP_003291255.1">
    <property type="nucleotide sequence ID" value="XM_003291207.1"/>
</dbReference>
<organism evidence="1 2">
    <name type="scientific">Dictyostelium purpureum</name>
    <name type="common">Slime mold</name>
    <dbReference type="NCBI Taxonomy" id="5786"/>
    <lineage>
        <taxon>Eukaryota</taxon>
        <taxon>Amoebozoa</taxon>
        <taxon>Evosea</taxon>
        <taxon>Eumycetozoa</taxon>
        <taxon>Dictyostelia</taxon>
        <taxon>Dictyosteliales</taxon>
        <taxon>Dictyosteliaceae</taxon>
        <taxon>Dictyostelium</taxon>
    </lineage>
</organism>
<accession>F0ZV20</accession>
<dbReference type="GeneID" id="10507435"/>
<dbReference type="FunCoup" id="F0ZV20">
    <property type="interactions" value="935"/>
</dbReference>
<proteinExistence type="predicted"/>